<feature type="region of interest" description="Disordered" evidence="1">
    <location>
        <begin position="1"/>
        <end position="29"/>
    </location>
</feature>
<name>A0A0K9PW81_ZOSMR</name>
<sequence length="344" mass="38402">MTAQINDSDFLPKDLFMAEKPQIPDPPPTKVSVNDYFCFPDEFPYDYDSSGLGSPGDSITETEESDVEDPESYNNMLAAALTKTMARSFIINQDDITQKSTRNVAEDCRDLLFQKSRRKIVGVAAVTPNPHHINNASPVTTGVYYPNPALTHRQMQVNQFHELKQQQMLRLRQQCSVAWGRHNRERRVVGYVNNHNHNLVTNGRPLGISSSTWPPLQPPRHTQQQSSGMRAVFLGAPNPGKPTCGGTGVFLPRGVGVPNDVPKKPACSTVLLPARVVQALNLNLEDLGPPGRFPVTFVLNHDKGMSRNSSNLNTMSPKKSLRRQSHPTAINTHYELRLPQEWSY</sequence>
<evidence type="ECO:0000313" key="3">
    <source>
        <dbReference type="Proteomes" id="UP000036987"/>
    </source>
</evidence>
<keyword evidence="3" id="KW-1185">Reference proteome</keyword>
<feature type="region of interest" description="Disordered" evidence="1">
    <location>
        <begin position="49"/>
        <end position="71"/>
    </location>
</feature>
<proteinExistence type="predicted"/>
<evidence type="ECO:0000256" key="1">
    <source>
        <dbReference type="SAM" id="MobiDB-lite"/>
    </source>
</evidence>
<feature type="compositionally biased region" description="Polar residues" evidence="1">
    <location>
        <begin position="306"/>
        <end position="317"/>
    </location>
</feature>
<organism evidence="2 3">
    <name type="scientific">Zostera marina</name>
    <name type="common">Eelgrass</name>
    <dbReference type="NCBI Taxonomy" id="29655"/>
    <lineage>
        <taxon>Eukaryota</taxon>
        <taxon>Viridiplantae</taxon>
        <taxon>Streptophyta</taxon>
        <taxon>Embryophyta</taxon>
        <taxon>Tracheophyta</taxon>
        <taxon>Spermatophyta</taxon>
        <taxon>Magnoliopsida</taxon>
        <taxon>Liliopsida</taxon>
        <taxon>Zosteraceae</taxon>
        <taxon>Zostera</taxon>
    </lineage>
</organism>
<dbReference type="Proteomes" id="UP000036987">
    <property type="component" value="Unassembled WGS sequence"/>
</dbReference>
<evidence type="ECO:0000313" key="2">
    <source>
        <dbReference type="EMBL" id="KMZ72505.1"/>
    </source>
</evidence>
<dbReference type="AlphaFoldDB" id="A0A0K9PW81"/>
<reference evidence="3" key="1">
    <citation type="journal article" date="2016" name="Nature">
        <title>The genome of the seagrass Zostera marina reveals angiosperm adaptation to the sea.</title>
        <authorList>
            <person name="Olsen J.L."/>
            <person name="Rouze P."/>
            <person name="Verhelst B."/>
            <person name="Lin Y.-C."/>
            <person name="Bayer T."/>
            <person name="Collen J."/>
            <person name="Dattolo E."/>
            <person name="De Paoli E."/>
            <person name="Dittami S."/>
            <person name="Maumus F."/>
            <person name="Michel G."/>
            <person name="Kersting A."/>
            <person name="Lauritano C."/>
            <person name="Lohaus R."/>
            <person name="Toepel M."/>
            <person name="Tonon T."/>
            <person name="Vanneste K."/>
            <person name="Amirebrahimi M."/>
            <person name="Brakel J."/>
            <person name="Bostroem C."/>
            <person name="Chovatia M."/>
            <person name="Grimwood J."/>
            <person name="Jenkins J.W."/>
            <person name="Jueterbock A."/>
            <person name="Mraz A."/>
            <person name="Stam W.T."/>
            <person name="Tice H."/>
            <person name="Bornberg-Bauer E."/>
            <person name="Green P.J."/>
            <person name="Pearson G.A."/>
            <person name="Procaccini G."/>
            <person name="Duarte C.M."/>
            <person name="Schmutz J."/>
            <person name="Reusch T.B.H."/>
            <person name="Van de Peer Y."/>
        </authorList>
    </citation>
    <scope>NUCLEOTIDE SEQUENCE [LARGE SCALE GENOMIC DNA]</scope>
    <source>
        <strain evidence="3">cv. Finnish</strain>
    </source>
</reference>
<feature type="compositionally biased region" description="Acidic residues" evidence="1">
    <location>
        <begin position="60"/>
        <end position="71"/>
    </location>
</feature>
<dbReference type="PANTHER" id="PTHR33356:SF5">
    <property type="entry name" value="TIP41-LIKE PROTEIN"/>
    <property type="match status" value="1"/>
</dbReference>
<dbReference type="EMBL" id="LFYR01000625">
    <property type="protein sequence ID" value="KMZ72505.1"/>
    <property type="molecule type" value="Genomic_DNA"/>
</dbReference>
<dbReference type="STRING" id="29655.A0A0K9PW81"/>
<comment type="caution">
    <text evidence="2">The sequence shown here is derived from an EMBL/GenBank/DDBJ whole genome shotgun (WGS) entry which is preliminary data.</text>
</comment>
<dbReference type="PANTHER" id="PTHR33356">
    <property type="entry name" value="TIP41-LIKE PROTEIN"/>
    <property type="match status" value="1"/>
</dbReference>
<protein>
    <submittedName>
        <fullName evidence="2">Uncharacterized protein</fullName>
    </submittedName>
</protein>
<accession>A0A0K9PW81</accession>
<feature type="region of interest" description="Disordered" evidence="1">
    <location>
        <begin position="306"/>
        <end position="330"/>
    </location>
</feature>
<dbReference type="OrthoDB" id="747893at2759"/>
<gene>
    <name evidence="2" type="ORF">ZOSMA_162G00260</name>
</gene>